<dbReference type="CDD" id="cd07302">
    <property type="entry name" value="CHD"/>
    <property type="match status" value="1"/>
</dbReference>
<reference evidence="9" key="1">
    <citation type="submission" date="2022-11" db="UniProtKB">
        <authorList>
            <consortium name="WormBaseParasite"/>
        </authorList>
    </citation>
    <scope>IDENTIFICATION</scope>
</reference>
<keyword evidence="8" id="KW-1185">Reference proteome</keyword>
<accession>A0A914XRV6</accession>
<evidence type="ECO:0000313" key="8">
    <source>
        <dbReference type="Proteomes" id="UP000887577"/>
    </source>
</evidence>
<sequence length="275" mass="31078">MLNQSRICQQELNKKLEETVKQMKKLAEELELTKTQTDHLLFSCIPPEIADQLRKTHNVPAQEFAEATCLMLDLPYFSIINSQCAPKDIVILMTSLFRIYDHLIDLNDCYKVLSIMDCYFIIAGVPRNCIDHADRILNLALGLIIEAKKIMVPKLNLPVMLRIAIHSGPVVAGVLGMKKFDMVLLEKLSAAKSASNAYEMTTKGYLNIGNKQATCTYFLEKNTKKTIWELIGRSNKENAIGDGYNEVHCSTVMQKWINIEADIRKTGESYCSPSK</sequence>
<evidence type="ECO:0000256" key="2">
    <source>
        <dbReference type="ARBA" id="ARBA00012202"/>
    </source>
</evidence>
<evidence type="ECO:0000256" key="1">
    <source>
        <dbReference type="ARBA" id="ARBA00001436"/>
    </source>
</evidence>
<keyword evidence="5" id="KW-0141">cGMP biosynthesis</keyword>
<evidence type="ECO:0000256" key="5">
    <source>
        <dbReference type="ARBA" id="ARBA00023293"/>
    </source>
</evidence>
<dbReference type="GO" id="GO:0000166">
    <property type="term" value="F:nucleotide binding"/>
    <property type="evidence" value="ECO:0007669"/>
    <property type="project" value="UniProtKB-KW"/>
</dbReference>
<keyword evidence="6" id="KW-0175">Coiled coil</keyword>
<dbReference type="WBParaSite" id="PSU_v2.g10007.t1">
    <property type="protein sequence ID" value="PSU_v2.g10007.t1"/>
    <property type="gene ID" value="PSU_v2.g10007"/>
</dbReference>
<dbReference type="GO" id="GO:0070482">
    <property type="term" value="P:response to oxygen levels"/>
    <property type="evidence" value="ECO:0007669"/>
    <property type="project" value="TreeGrafter"/>
</dbReference>
<protein>
    <recommendedName>
        <fullName evidence="2">guanylate cyclase</fullName>
        <ecNumber evidence="2">4.6.1.2</ecNumber>
    </recommendedName>
</protein>
<feature type="domain" description="Guanylate cyclase" evidence="7">
    <location>
        <begin position="68"/>
        <end position="179"/>
    </location>
</feature>
<evidence type="ECO:0000313" key="9">
    <source>
        <dbReference type="WBParaSite" id="PSU_v2.g10007.t1"/>
    </source>
</evidence>
<dbReference type="GO" id="GO:0008074">
    <property type="term" value="C:guanylate cyclase complex, soluble"/>
    <property type="evidence" value="ECO:0007669"/>
    <property type="project" value="TreeGrafter"/>
</dbReference>
<dbReference type="PROSITE" id="PS50125">
    <property type="entry name" value="GUANYLATE_CYCLASE_2"/>
    <property type="match status" value="1"/>
</dbReference>
<dbReference type="GO" id="GO:0019934">
    <property type="term" value="P:cGMP-mediated signaling"/>
    <property type="evidence" value="ECO:0007669"/>
    <property type="project" value="TreeGrafter"/>
</dbReference>
<keyword evidence="4" id="KW-0456">Lyase</keyword>
<dbReference type="Gene3D" id="3.30.70.1230">
    <property type="entry name" value="Nucleotide cyclase"/>
    <property type="match status" value="1"/>
</dbReference>
<dbReference type="InterPro" id="IPR001054">
    <property type="entry name" value="A/G_cyclase"/>
</dbReference>
<evidence type="ECO:0000256" key="6">
    <source>
        <dbReference type="SAM" id="Coils"/>
    </source>
</evidence>
<organism evidence="8 9">
    <name type="scientific">Panagrolaimus superbus</name>
    <dbReference type="NCBI Taxonomy" id="310955"/>
    <lineage>
        <taxon>Eukaryota</taxon>
        <taxon>Metazoa</taxon>
        <taxon>Ecdysozoa</taxon>
        <taxon>Nematoda</taxon>
        <taxon>Chromadorea</taxon>
        <taxon>Rhabditida</taxon>
        <taxon>Tylenchina</taxon>
        <taxon>Panagrolaimomorpha</taxon>
        <taxon>Panagrolaimoidea</taxon>
        <taxon>Panagrolaimidae</taxon>
        <taxon>Panagrolaimus</taxon>
    </lineage>
</organism>
<dbReference type="PANTHER" id="PTHR45655">
    <property type="entry name" value="GUANYLATE CYCLASE SOLUBLE SUBUNIT BETA-2"/>
    <property type="match status" value="1"/>
</dbReference>
<comment type="catalytic activity">
    <reaction evidence="1">
        <text>GTP = 3',5'-cyclic GMP + diphosphate</text>
        <dbReference type="Rhea" id="RHEA:13665"/>
        <dbReference type="ChEBI" id="CHEBI:33019"/>
        <dbReference type="ChEBI" id="CHEBI:37565"/>
        <dbReference type="ChEBI" id="CHEBI:57746"/>
        <dbReference type="EC" id="4.6.1.2"/>
    </reaction>
</comment>
<evidence type="ECO:0000256" key="3">
    <source>
        <dbReference type="ARBA" id="ARBA00022741"/>
    </source>
</evidence>
<dbReference type="PANTHER" id="PTHR45655:SF1">
    <property type="entry name" value="SOLUBLE GUANYLATE CYCLASE GCY-37"/>
    <property type="match status" value="1"/>
</dbReference>
<dbReference type="Gene3D" id="6.10.250.780">
    <property type="match status" value="1"/>
</dbReference>
<dbReference type="AlphaFoldDB" id="A0A914XRV6"/>
<dbReference type="InterPro" id="IPR011645">
    <property type="entry name" value="HNOB_dom_associated"/>
</dbReference>
<dbReference type="InterPro" id="IPR029787">
    <property type="entry name" value="Nucleotide_cyclase"/>
</dbReference>
<feature type="coiled-coil region" evidence="6">
    <location>
        <begin position="9"/>
        <end position="36"/>
    </location>
</feature>
<dbReference type="Proteomes" id="UP000887577">
    <property type="component" value="Unplaced"/>
</dbReference>
<keyword evidence="3" id="KW-0547">Nucleotide-binding</keyword>
<dbReference type="EC" id="4.6.1.2" evidence="2"/>
<dbReference type="Pfam" id="PF07701">
    <property type="entry name" value="HNOBA"/>
    <property type="match status" value="1"/>
</dbReference>
<evidence type="ECO:0000259" key="7">
    <source>
        <dbReference type="PROSITE" id="PS50125"/>
    </source>
</evidence>
<dbReference type="SUPFAM" id="SSF55073">
    <property type="entry name" value="Nucleotide cyclase"/>
    <property type="match status" value="1"/>
</dbReference>
<dbReference type="GO" id="GO:0004383">
    <property type="term" value="F:guanylate cyclase activity"/>
    <property type="evidence" value="ECO:0007669"/>
    <property type="project" value="UniProtKB-EC"/>
</dbReference>
<evidence type="ECO:0000256" key="4">
    <source>
        <dbReference type="ARBA" id="ARBA00023239"/>
    </source>
</evidence>
<proteinExistence type="predicted"/>
<dbReference type="SMART" id="SM00044">
    <property type="entry name" value="CYCc"/>
    <property type="match status" value="1"/>
</dbReference>
<name>A0A914XRV6_9BILA</name>
<dbReference type="Pfam" id="PF00211">
    <property type="entry name" value="Guanylate_cyc"/>
    <property type="match status" value="1"/>
</dbReference>